<name>G5NJ85_SALET</name>
<evidence type="ECO:0000313" key="2">
    <source>
        <dbReference type="Proteomes" id="UP000003532"/>
    </source>
</evidence>
<dbReference type="PATRIC" id="fig|913075.3.peg.4003"/>
<reference evidence="1 2" key="1">
    <citation type="journal article" date="2011" name="BMC Genomics">
        <title>Genome sequencing reveals diversification of virulence factor content and possible host adaptation in distinct subpopulations of Salmonella enterica.</title>
        <authorList>
            <person name="den Bakker H.C."/>
            <person name="Moreno Switt A.I."/>
            <person name="Govoni G."/>
            <person name="Cummings C.A."/>
            <person name="Ranieri M.L."/>
            <person name="Degoricija L."/>
            <person name="Hoelzer K."/>
            <person name="Rodriguez-Rivera L.D."/>
            <person name="Brown S."/>
            <person name="Bolchacova E."/>
            <person name="Furtado M.R."/>
            <person name="Wiedmann M."/>
        </authorList>
    </citation>
    <scope>NUCLEOTIDE SEQUENCE [LARGE SCALE GENOMIC DNA]</scope>
    <source>
        <strain evidence="1 2">R8-3668</strain>
    </source>
</reference>
<accession>G5NJ85</accession>
<proteinExistence type="predicted"/>
<evidence type="ECO:0000313" key="1">
    <source>
        <dbReference type="EMBL" id="EHC51012.1"/>
    </source>
</evidence>
<comment type="caution">
    <text evidence="1">The sequence shown here is derived from an EMBL/GenBank/DDBJ whole genome shotgun (WGS) entry which is preliminary data.</text>
</comment>
<dbReference type="AlphaFoldDB" id="G5NJ85"/>
<dbReference type="BioCyc" id="SENT913075:G120P-3049-MONOMER"/>
<dbReference type="Proteomes" id="UP000003532">
    <property type="component" value="Unassembled WGS sequence"/>
</dbReference>
<sequence length="47" mass="4936">MPSALRDKFIAGMIRIGKDVIPASIRAALNTLYSVTASISSSQCALP</sequence>
<gene>
    <name evidence="1" type="ORF">LTSEINV_5114</name>
</gene>
<dbReference type="EMBL" id="AFCO01001671">
    <property type="protein sequence ID" value="EHC51012.1"/>
    <property type="molecule type" value="Genomic_DNA"/>
</dbReference>
<organism evidence="1 2">
    <name type="scientific">Salmonella enterica subsp. enterica serovar Inverness str. R8-3668</name>
    <dbReference type="NCBI Taxonomy" id="913075"/>
    <lineage>
        <taxon>Bacteria</taxon>
        <taxon>Pseudomonadati</taxon>
        <taxon>Pseudomonadota</taxon>
        <taxon>Gammaproteobacteria</taxon>
        <taxon>Enterobacterales</taxon>
        <taxon>Enterobacteriaceae</taxon>
        <taxon>Salmonella</taxon>
    </lineage>
</organism>
<protein>
    <submittedName>
        <fullName evidence="1">Uncharacterized protein</fullName>
    </submittedName>
</protein>